<dbReference type="InterPro" id="IPR037171">
    <property type="entry name" value="NagB/RpiA_transferase-like"/>
</dbReference>
<dbReference type="EMBL" id="KN880798">
    <property type="protein sequence ID" value="KIY62310.1"/>
    <property type="molecule type" value="Genomic_DNA"/>
</dbReference>
<dbReference type="GO" id="GO:0009396">
    <property type="term" value="P:folic acid-containing compound biosynthetic process"/>
    <property type="evidence" value="ECO:0007669"/>
    <property type="project" value="TreeGrafter"/>
</dbReference>
<evidence type="ECO:0000256" key="1">
    <source>
        <dbReference type="ARBA" id="ARBA00010638"/>
    </source>
</evidence>
<dbReference type="Proteomes" id="UP000054007">
    <property type="component" value="Unassembled WGS sequence"/>
</dbReference>
<dbReference type="SUPFAM" id="SSF100950">
    <property type="entry name" value="NagB/RpiA/CoA transferase-like"/>
    <property type="match status" value="1"/>
</dbReference>
<comment type="catalytic activity">
    <reaction evidence="4 7">
        <text>(6S)-5-formyl-5,6,7,8-tetrahydrofolate + ATP = (6R)-5,10-methenyltetrahydrofolate + ADP + phosphate</text>
        <dbReference type="Rhea" id="RHEA:10488"/>
        <dbReference type="ChEBI" id="CHEBI:30616"/>
        <dbReference type="ChEBI" id="CHEBI:43474"/>
        <dbReference type="ChEBI" id="CHEBI:57455"/>
        <dbReference type="ChEBI" id="CHEBI:57457"/>
        <dbReference type="ChEBI" id="CHEBI:456216"/>
        <dbReference type="EC" id="6.3.3.2"/>
    </reaction>
</comment>
<name>A0A0D7AWE7_9AGAR</name>
<feature type="binding site" evidence="6">
    <location>
        <begin position="7"/>
        <end position="11"/>
    </location>
    <ligand>
        <name>ATP</name>
        <dbReference type="ChEBI" id="CHEBI:30616"/>
    </ligand>
</feature>
<evidence type="ECO:0000256" key="4">
    <source>
        <dbReference type="ARBA" id="ARBA00036539"/>
    </source>
</evidence>
<dbReference type="GO" id="GO:0005739">
    <property type="term" value="C:mitochondrion"/>
    <property type="evidence" value="ECO:0007669"/>
    <property type="project" value="TreeGrafter"/>
</dbReference>
<keyword evidence="7" id="KW-0460">Magnesium</keyword>
<dbReference type="OrthoDB" id="2015992at2759"/>
<dbReference type="AlphaFoldDB" id="A0A0D7AWE7"/>
<keyword evidence="8" id="KW-0436">Ligase</keyword>
<dbReference type="GO" id="GO:0030272">
    <property type="term" value="F:5-formyltetrahydrofolate cyclo-ligase activity"/>
    <property type="evidence" value="ECO:0007669"/>
    <property type="project" value="UniProtKB-EC"/>
</dbReference>
<dbReference type="Gene3D" id="3.40.50.10420">
    <property type="entry name" value="NagB/RpiA/CoA transferase-like"/>
    <property type="match status" value="1"/>
</dbReference>
<reference evidence="8 9" key="1">
    <citation type="journal article" date="2015" name="Fungal Genet. Biol.">
        <title>Evolution of novel wood decay mechanisms in Agaricales revealed by the genome sequences of Fistulina hepatica and Cylindrobasidium torrendii.</title>
        <authorList>
            <person name="Floudas D."/>
            <person name="Held B.W."/>
            <person name="Riley R."/>
            <person name="Nagy L.G."/>
            <person name="Koehler G."/>
            <person name="Ransdell A.S."/>
            <person name="Younus H."/>
            <person name="Chow J."/>
            <person name="Chiniquy J."/>
            <person name="Lipzen A."/>
            <person name="Tritt A."/>
            <person name="Sun H."/>
            <person name="Haridas S."/>
            <person name="LaButti K."/>
            <person name="Ohm R.A."/>
            <person name="Kues U."/>
            <person name="Blanchette R.A."/>
            <person name="Grigoriev I.V."/>
            <person name="Minto R.E."/>
            <person name="Hibbett D.S."/>
        </authorList>
    </citation>
    <scope>NUCLEOTIDE SEQUENCE [LARGE SCALE GENOMIC DNA]</scope>
    <source>
        <strain evidence="8 9">FP15055 ss-10</strain>
    </source>
</reference>
<evidence type="ECO:0000256" key="3">
    <source>
        <dbReference type="ARBA" id="ARBA00022840"/>
    </source>
</evidence>
<feature type="binding site" evidence="6">
    <location>
        <begin position="151"/>
        <end position="159"/>
    </location>
    <ligand>
        <name>ATP</name>
        <dbReference type="ChEBI" id="CHEBI:30616"/>
    </ligand>
</feature>
<dbReference type="PANTHER" id="PTHR23407:SF1">
    <property type="entry name" value="5-FORMYLTETRAHYDROFOLATE CYCLO-LIGASE"/>
    <property type="match status" value="1"/>
</dbReference>
<dbReference type="Pfam" id="PF01812">
    <property type="entry name" value="5-FTHF_cyc-lig"/>
    <property type="match status" value="1"/>
</dbReference>
<dbReference type="NCBIfam" id="TIGR02727">
    <property type="entry name" value="MTHFS_bact"/>
    <property type="match status" value="1"/>
</dbReference>
<protein>
    <recommendedName>
        <fullName evidence="5 7">5-formyltetrahydrofolate cyclo-ligase</fullName>
        <ecNumber evidence="5 7">6.3.3.2</ecNumber>
    </recommendedName>
</protein>
<evidence type="ECO:0000256" key="6">
    <source>
        <dbReference type="PIRSR" id="PIRSR006806-1"/>
    </source>
</evidence>
<evidence type="ECO:0000256" key="2">
    <source>
        <dbReference type="ARBA" id="ARBA00022741"/>
    </source>
</evidence>
<dbReference type="GO" id="GO:0005524">
    <property type="term" value="F:ATP binding"/>
    <property type="evidence" value="ECO:0007669"/>
    <property type="project" value="UniProtKB-KW"/>
</dbReference>
<evidence type="ECO:0000313" key="9">
    <source>
        <dbReference type="Proteomes" id="UP000054007"/>
    </source>
</evidence>
<dbReference type="STRING" id="1314674.A0A0D7AWE7"/>
<feature type="binding site" evidence="6">
    <location>
        <position position="59"/>
    </location>
    <ligand>
        <name>substrate</name>
    </ligand>
</feature>
<comment type="similarity">
    <text evidence="1 7">Belongs to the 5-formyltetrahydrofolate cyclo-ligase family.</text>
</comment>
<dbReference type="GO" id="GO:0046872">
    <property type="term" value="F:metal ion binding"/>
    <property type="evidence" value="ECO:0007669"/>
    <property type="project" value="UniProtKB-KW"/>
</dbReference>
<gene>
    <name evidence="8" type="ORF">CYLTODRAFT_181319</name>
</gene>
<evidence type="ECO:0000256" key="7">
    <source>
        <dbReference type="RuleBase" id="RU361279"/>
    </source>
</evidence>
<evidence type="ECO:0000256" key="5">
    <source>
        <dbReference type="ARBA" id="ARBA00038966"/>
    </source>
</evidence>
<feature type="binding site" evidence="6">
    <location>
        <position position="53"/>
    </location>
    <ligand>
        <name>substrate</name>
    </ligand>
</feature>
<keyword evidence="3 6" id="KW-0067">ATP-binding</keyword>
<keyword evidence="9" id="KW-1185">Reference proteome</keyword>
<keyword evidence="7" id="KW-0479">Metal-binding</keyword>
<accession>A0A0D7AWE7</accession>
<dbReference type="GO" id="GO:0035999">
    <property type="term" value="P:tetrahydrofolate interconversion"/>
    <property type="evidence" value="ECO:0007669"/>
    <property type="project" value="TreeGrafter"/>
</dbReference>
<dbReference type="InterPro" id="IPR024185">
    <property type="entry name" value="FTHF_cligase-like_sf"/>
</dbReference>
<keyword evidence="2 6" id="KW-0547">Nucleotide-binding</keyword>
<evidence type="ECO:0000313" key="8">
    <source>
        <dbReference type="EMBL" id="KIY62310.1"/>
    </source>
</evidence>
<dbReference type="EC" id="6.3.3.2" evidence="5 7"/>
<sequence length="216" mass="24085">MSLAVQKKVLRKTVSETLRALSASDIEEQSRRVRERVLALDAFRSSRSVSCYLSMPSGELDTSLLAQNILTLGKTLFVPKIVSTTADAQMRFLRIYDTADLQAVKPVGKWGIREPLDSYGDAPRQDARDASAADLDVILVPGVAFDRACARLGHGKGYYDQFFTAYTQARPARKPYLIALGLNEQMMEVGQVPMGEHDWRVDVVVTPEGSWFRDDQ</sequence>
<proteinExistence type="inferred from homology"/>
<organism evidence="8 9">
    <name type="scientific">Cylindrobasidium torrendii FP15055 ss-10</name>
    <dbReference type="NCBI Taxonomy" id="1314674"/>
    <lineage>
        <taxon>Eukaryota</taxon>
        <taxon>Fungi</taxon>
        <taxon>Dikarya</taxon>
        <taxon>Basidiomycota</taxon>
        <taxon>Agaricomycotina</taxon>
        <taxon>Agaricomycetes</taxon>
        <taxon>Agaricomycetidae</taxon>
        <taxon>Agaricales</taxon>
        <taxon>Marasmiineae</taxon>
        <taxon>Physalacriaceae</taxon>
        <taxon>Cylindrobasidium</taxon>
    </lineage>
</organism>
<comment type="cofactor">
    <cofactor evidence="7">
        <name>Mg(2+)</name>
        <dbReference type="ChEBI" id="CHEBI:18420"/>
    </cofactor>
</comment>
<dbReference type="PIRSF" id="PIRSF006806">
    <property type="entry name" value="FTHF_cligase"/>
    <property type="match status" value="1"/>
</dbReference>
<dbReference type="PANTHER" id="PTHR23407">
    <property type="entry name" value="ATPASE INHIBITOR/5-FORMYLTETRAHYDROFOLATE CYCLO-LIGASE"/>
    <property type="match status" value="1"/>
</dbReference>
<dbReference type="InterPro" id="IPR002698">
    <property type="entry name" value="FTHF_cligase"/>
</dbReference>